<dbReference type="Proteomes" id="UP000095713">
    <property type="component" value="Unassembled WGS sequence"/>
</dbReference>
<proteinExistence type="predicted"/>
<evidence type="ECO:0000313" key="2">
    <source>
        <dbReference type="Proteomes" id="UP000095713"/>
    </source>
</evidence>
<reference evidence="1 2" key="1">
    <citation type="submission" date="2016-05" db="EMBL/GenBank/DDBJ databases">
        <title>Draft Genome Sequence of Algibacter sp. Strain SK-16 Isolated from the Surface Water of Aburatsubo Inlet.</title>
        <authorList>
            <person name="Wong S.-K."/>
            <person name="Yoshizawa S."/>
            <person name="Nakajima Y."/>
            <person name="Ogura Y."/>
            <person name="Tetsuya H."/>
            <person name="Hamasaki K."/>
        </authorList>
    </citation>
    <scope>NUCLEOTIDE SEQUENCE [LARGE SCALE GENOMIC DNA]</scope>
    <source>
        <strain evidence="1 2">SK-16</strain>
    </source>
</reference>
<evidence type="ECO:0000313" key="1">
    <source>
        <dbReference type="EMBL" id="OEK07561.1"/>
    </source>
</evidence>
<protein>
    <submittedName>
        <fullName evidence="1">Uncharacterized protein</fullName>
    </submittedName>
</protein>
<comment type="caution">
    <text evidence="1">The sequence shown here is derived from an EMBL/GenBank/DDBJ whole genome shotgun (WGS) entry which is preliminary data.</text>
</comment>
<sequence length="406" mass="42408">MNKLTKPNKSMKTKEILDDEKTITSVSVTTELELNTAIINLNKGQGDSIINVQKDITLTANTVTVTENMTLMSSNNRIILDKGYSALTISNGAEVFVSIVIDGTGTVYVNDKEGKGTTLIGMDGGALPHLLNGGNFTVPSVCTFTVGTIEGSANVCGVLNNVQPISADGAFLGVGNDLGSGCSGGQVNDVTLSNEGLMVLSPRSNFIVGSVRVSELCSISTNGSPRATLITTGGVQAIGVKNDIQLPGQVLGVNIVGELSLIDGGVYASNAGDGDGLNAGGNATAVTNTSGKFDLGEKGEWNVETYTQTEGTLSIDIPDFTGTAPVLNVVNATIFEGKIEINAKKYFAPEKFKKITIVLIKATDSLFVPNLDDIVQFNGFEGYSNLVPSVRQKGNELLLTISNTVK</sequence>
<accession>A0A1E5T860</accession>
<organism evidence="1 2">
    <name type="scientific">Flavivirga aquatica</name>
    <dbReference type="NCBI Taxonomy" id="1849968"/>
    <lineage>
        <taxon>Bacteria</taxon>
        <taxon>Pseudomonadati</taxon>
        <taxon>Bacteroidota</taxon>
        <taxon>Flavobacteriia</taxon>
        <taxon>Flavobacteriales</taxon>
        <taxon>Flavobacteriaceae</taxon>
        <taxon>Flavivirga</taxon>
    </lineage>
</organism>
<dbReference type="RefSeq" id="WP_069830689.1">
    <property type="nucleotide sequence ID" value="NZ_MDJD01000047.1"/>
</dbReference>
<dbReference type="AlphaFoldDB" id="A0A1E5T860"/>
<dbReference type="EMBL" id="MDJD01000047">
    <property type="protein sequence ID" value="OEK07561.1"/>
    <property type="molecule type" value="Genomic_DNA"/>
</dbReference>
<dbReference type="OrthoDB" id="7675387at2"/>
<gene>
    <name evidence="1" type="ORF">A8C32_17340</name>
</gene>
<keyword evidence="2" id="KW-1185">Reference proteome</keyword>
<name>A0A1E5T860_9FLAO</name>